<evidence type="ECO:0000256" key="8">
    <source>
        <dbReference type="ARBA" id="ARBA00023242"/>
    </source>
</evidence>
<dbReference type="Gene3D" id="3.30.160.60">
    <property type="entry name" value="Classic Zinc Finger"/>
    <property type="match status" value="2"/>
</dbReference>
<dbReference type="SMART" id="SM00355">
    <property type="entry name" value="ZnF_C2H2"/>
    <property type="match status" value="2"/>
</dbReference>
<dbReference type="PROSITE" id="PS00028">
    <property type="entry name" value="ZINC_FINGER_C2H2_1"/>
    <property type="match status" value="2"/>
</dbReference>
<evidence type="ECO:0000256" key="7">
    <source>
        <dbReference type="ARBA" id="ARBA00023163"/>
    </source>
</evidence>
<sequence length="820" mass="90940">MSETTSLPEPSNGQLPVRSARGRKCPYCPRHFLKVDHYTRHVRSHTKEKPFVCDVCFKKYPRNDTLLRHMRTHNAKNANTASDIKGIIFMPGIDPKSRISRASRHRHDAESTPSEDQHPRAATQLDHNAMGMHHLFSPSTGLIENGIGENIGQHSPNLLDPHLGSDVNLSLHESHTSASFQPSIYSEDFAESGLSLPDHTQDLLSSKSVDSANWLLTNDFDFSIFDDINNHHSIDVYDPYGRDLTTLPAIEETSPESTGPGPEVADLRHLWYTPVPSIVSGFEASQVPRSVLVGSPQTNEEIDEEYRANLANKLQPPIRNEPLPSIELLNLCIHMFFKRFNLALPLVHAPTFRPTTADPLLVLSICSAGALSMGSAVASKTGCMLFERVHKAQVGQPFEKMVLGKPDKIRATMKASMVGQTFALLSAHSSHLYVASSFHGTLISAARHARLYHRTSAFELKSDLSSEELINSWHIWARREELKRLVLAQYIHDAELAALFHHEPIFRHHAAVLPEISSSALFEAPSAQIWAQKWKEEHDARELAGSSQPSPTFAGGSRWCAQPYSTDTPMLVRYALLSGIAASIAESRHLKYLDPEVVHRYEAELIHWHNTFSEDHTQPSSHSDLAEVPFSLNPLWHYTCMTLTTDLDMLERAVGKDGSSVSSSVQQYVYAWISSPDSKRCLYHALKLQQSVSDSSVGAVTAIHTPRILFAAAICWQAYIIYRPHILDALQNEGKGGTRADGSGTKTMHAFQSNPSNTSMVAIGDDGDSQKLDKILATNAAEMKAATLCILESTLRRLGSWGISRSFADLVRAFIFGTDA</sequence>
<evidence type="ECO:0000256" key="3">
    <source>
        <dbReference type="ARBA" id="ARBA00022737"/>
    </source>
</evidence>
<dbReference type="OrthoDB" id="10018191at2759"/>
<evidence type="ECO:0000256" key="5">
    <source>
        <dbReference type="ARBA" id="ARBA00022833"/>
    </source>
</evidence>
<evidence type="ECO:0000313" key="12">
    <source>
        <dbReference type="EMBL" id="KIV91205.1"/>
    </source>
</evidence>
<evidence type="ECO:0000256" key="10">
    <source>
        <dbReference type="SAM" id="MobiDB-lite"/>
    </source>
</evidence>
<evidence type="ECO:0000256" key="4">
    <source>
        <dbReference type="ARBA" id="ARBA00022771"/>
    </source>
</evidence>
<feature type="domain" description="C2H2-type" evidence="11">
    <location>
        <begin position="23"/>
        <end position="50"/>
    </location>
</feature>
<dbReference type="GO" id="GO:0008270">
    <property type="term" value="F:zinc ion binding"/>
    <property type="evidence" value="ECO:0007669"/>
    <property type="project" value="UniProtKB-KW"/>
</dbReference>
<dbReference type="Proteomes" id="UP000054302">
    <property type="component" value="Unassembled WGS sequence"/>
</dbReference>
<evidence type="ECO:0000256" key="6">
    <source>
        <dbReference type="ARBA" id="ARBA00023015"/>
    </source>
</evidence>
<dbReference type="FunFam" id="3.30.160.60:FF:001289">
    <property type="entry name" value="Zinc finger protein 574"/>
    <property type="match status" value="1"/>
</dbReference>
<proteinExistence type="predicted"/>
<dbReference type="GO" id="GO:0006357">
    <property type="term" value="P:regulation of transcription by RNA polymerase II"/>
    <property type="evidence" value="ECO:0007669"/>
    <property type="project" value="UniProtKB-ARBA"/>
</dbReference>
<organism evidence="12 13">
    <name type="scientific">Exophiala mesophila</name>
    <name type="common">Black yeast-like fungus</name>
    <dbReference type="NCBI Taxonomy" id="212818"/>
    <lineage>
        <taxon>Eukaryota</taxon>
        <taxon>Fungi</taxon>
        <taxon>Dikarya</taxon>
        <taxon>Ascomycota</taxon>
        <taxon>Pezizomycotina</taxon>
        <taxon>Eurotiomycetes</taxon>
        <taxon>Chaetothyriomycetidae</taxon>
        <taxon>Chaetothyriales</taxon>
        <taxon>Herpotrichiellaceae</taxon>
        <taxon>Exophiala</taxon>
    </lineage>
</organism>
<keyword evidence="3" id="KW-0677">Repeat</keyword>
<evidence type="ECO:0000256" key="1">
    <source>
        <dbReference type="ARBA" id="ARBA00004123"/>
    </source>
</evidence>
<reference evidence="12 13" key="1">
    <citation type="submission" date="2015-01" db="EMBL/GenBank/DDBJ databases">
        <title>The Genome Sequence of Exophiala mesophila CBS40295.</title>
        <authorList>
            <consortium name="The Broad Institute Genomics Platform"/>
            <person name="Cuomo C."/>
            <person name="de Hoog S."/>
            <person name="Gorbushina A."/>
            <person name="Stielow B."/>
            <person name="Teixiera M."/>
            <person name="Abouelleil A."/>
            <person name="Chapman S.B."/>
            <person name="Priest M."/>
            <person name="Young S.K."/>
            <person name="Wortman J."/>
            <person name="Nusbaum C."/>
            <person name="Birren B."/>
        </authorList>
    </citation>
    <scope>NUCLEOTIDE SEQUENCE [LARGE SCALE GENOMIC DNA]</scope>
    <source>
        <strain evidence="12 13">CBS 40295</strain>
    </source>
</reference>
<dbReference type="RefSeq" id="XP_016222779.1">
    <property type="nucleotide sequence ID" value="XM_016370486.1"/>
</dbReference>
<accession>A0A0D1WQ67</accession>
<protein>
    <recommendedName>
        <fullName evidence="11">C2H2-type domain-containing protein</fullName>
    </recommendedName>
</protein>
<keyword evidence="8" id="KW-0539">Nucleus</keyword>
<dbReference type="OMA" id="HIWARRE"/>
<dbReference type="GO" id="GO:0005634">
    <property type="term" value="C:nucleus"/>
    <property type="evidence" value="ECO:0007669"/>
    <property type="project" value="UniProtKB-SubCell"/>
</dbReference>
<dbReference type="InterPro" id="IPR036236">
    <property type="entry name" value="Znf_C2H2_sf"/>
</dbReference>
<dbReference type="VEuPathDB" id="FungiDB:PV10_05769"/>
<keyword evidence="4 9" id="KW-0863">Zinc-finger</keyword>
<dbReference type="PROSITE" id="PS50157">
    <property type="entry name" value="ZINC_FINGER_C2H2_2"/>
    <property type="match status" value="2"/>
</dbReference>
<keyword evidence="5" id="KW-0862">Zinc</keyword>
<keyword evidence="2" id="KW-0479">Metal-binding</keyword>
<gene>
    <name evidence="12" type="ORF">PV10_05769</name>
</gene>
<dbReference type="InterPro" id="IPR013087">
    <property type="entry name" value="Znf_C2H2_type"/>
</dbReference>
<dbReference type="EMBL" id="KN847523">
    <property type="protein sequence ID" value="KIV91205.1"/>
    <property type="molecule type" value="Genomic_DNA"/>
</dbReference>
<dbReference type="PANTHER" id="PTHR47660:SF2">
    <property type="entry name" value="TRANSCRIPTION FACTOR WITH C2H2 AND ZN(2)-CYS(6) DNA BINDING DOMAIN (EUROFUNG)"/>
    <property type="match status" value="1"/>
</dbReference>
<feature type="domain" description="C2H2-type" evidence="11">
    <location>
        <begin position="51"/>
        <end position="78"/>
    </location>
</feature>
<feature type="compositionally biased region" description="Polar residues" evidence="10">
    <location>
        <begin position="1"/>
        <end position="14"/>
    </location>
</feature>
<dbReference type="CDD" id="cd12148">
    <property type="entry name" value="fungal_TF_MHR"/>
    <property type="match status" value="1"/>
</dbReference>
<evidence type="ECO:0000259" key="11">
    <source>
        <dbReference type="PROSITE" id="PS50157"/>
    </source>
</evidence>
<dbReference type="STRING" id="212818.A0A0D1WQ67"/>
<dbReference type="GO" id="GO:0006351">
    <property type="term" value="P:DNA-templated transcription"/>
    <property type="evidence" value="ECO:0007669"/>
    <property type="project" value="InterPro"/>
</dbReference>
<keyword evidence="6" id="KW-0805">Transcription regulation</keyword>
<keyword evidence="13" id="KW-1185">Reference proteome</keyword>
<dbReference type="PANTHER" id="PTHR47660">
    <property type="entry name" value="TRANSCRIPTION FACTOR WITH C2H2 AND ZN(2)-CYS(6) DNA BINDING DOMAIN (EUROFUNG)-RELATED-RELATED"/>
    <property type="match status" value="1"/>
</dbReference>
<feature type="region of interest" description="Disordered" evidence="10">
    <location>
        <begin position="1"/>
        <end position="20"/>
    </location>
</feature>
<comment type="subcellular location">
    <subcellularLocation>
        <location evidence="1">Nucleus</location>
    </subcellularLocation>
</comment>
<dbReference type="HOGENOM" id="CLU_009001_1_0_1"/>
<keyword evidence="7" id="KW-0804">Transcription</keyword>
<dbReference type="Pfam" id="PF00096">
    <property type="entry name" value="zf-C2H2"/>
    <property type="match status" value="1"/>
</dbReference>
<dbReference type="GeneID" id="27323614"/>
<name>A0A0D1WQ67_EXOME</name>
<feature type="compositionally biased region" description="Basic and acidic residues" evidence="10">
    <location>
        <begin position="107"/>
        <end position="119"/>
    </location>
</feature>
<evidence type="ECO:0000313" key="13">
    <source>
        <dbReference type="Proteomes" id="UP000054302"/>
    </source>
</evidence>
<dbReference type="GO" id="GO:0003677">
    <property type="term" value="F:DNA binding"/>
    <property type="evidence" value="ECO:0007669"/>
    <property type="project" value="InterPro"/>
</dbReference>
<feature type="region of interest" description="Disordered" evidence="10">
    <location>
        <begin position="99"/>
        <end position="120"/>
    </location>
</feature>
<dbReference type="Pfam" id="PF04082">
    <property type="entry name" value="Fungal_trans"/>
    <property type="match status" value="1"/>
</dbReference>
<dbReference type="SUPFAM" id="SSF57667">
    <property type="entry name" value="beta-beta-alpha zinc fingers"/>
    <property type="match status" value="1"/>
</dbReference>
<dbReference type="InterPro" id="IPR007219">
    <property type="entry name" value="XnlR_reg_dom"/>
</dbReference>
<evidence type="ECO:0000256" key="2">
    <source>
        <dbReference type="ARBA" id="ARBA00022723"/>
    </source>
</evidence>
<dbReference type="AlphaFoldDB" id="A0A0D1WQ67"/>
<evidence type="ECO:0000256" key="9">
    <source>
        <dbReference type="PROSITE-ProRule" id="PRU00042"/>
    </source>
</evidence>